<reference evidence="1 2" key="1">
    <citation type="submission" date="2021-06" db="EMBL/GenBank/DDBJ databases">
        <authorList>
            <person name="Palmer J.M."/>
        </authorList>
    </citation>
    <scope>NUCLEOTIDE SEQUENCE [LARGE SCALE GENOMIC DNA]</scope>
    <source>
        <strain evidence="2">if_2019</strain>
        <tissue evidence="1">Muscle</tissue>
    </source>
</reference>
<gene>
    <name evidence="1" type="ORF">ILYODFUR_017520</name>
</gene>
<evidence type="ECO:0000313" key="1">
    <source>
        <dbReference type="EMBL" id="MEQ2233021.1"/>
    </source>
</evidence>
<protein>
    <submittedName>
        <fullName evidence="1">Uncharacterized protein</fullName>
    </submittedName>
</protein>
<keyword evidence="2" id="KW-1185">Reference proteome</keyword>
<evidence type="ECO:0000313" key="2">
    <source>
        <dbReference type="Proteomes" id="UP001482620"/>
    </source>
</evidence>
<proteinExistence type="predicted"/>
<dbReference type="Proteomes" id="UP001482620">
    <property type="component" value="Unassembled WGS sequence"/>
</dbReference>
<name>A0ABV0TKK8_9TELE</name>
<organism evidence="1 2">
    <name type="scientific">Ilyodon furcidens</name>
    <name type="common">goldbreast splitfin</name>
    <dbReference type="NCBI Taxonomy" id="33524"/>
    <lineage>
        <taxon>Eukaryota</taxon>
        <taxon>Metazoa</taxon>
        <taxon>Chordata</taxon>
        <taxon>Craniata</taxon>
        <taxon>Vertebrata</taxon>
        <taxon>Euteleostomi</taxon>
        <taxon>Actinopterygii</taxon>
        <taxon>Neopterygii</taxon>
        <taxon>Teleostei</taxon>
        <taxon>Neoteleostei</taxon>
        <taxon>Acanthomorphata</taxon>
        <taxon>Ovalentaria</taxon>
        <taxon>Atherinomorphae</taxon>
        <taxon>Cyprinodontiformes</taxon>
        <taxon>Goodeidae</taxon>
        <taxon>Ilyodon</taxon>
    </lineage>
</organism>
<comment type="caution">
    <text evidence="1">The sequence shown here is derived from an EMBL/GenBank/DDBJ whole genome shotgun (WGS) entry which is preliminary data.</text>
</comment>
<accession>A0ABV0TKK8</accession>
<sequence length="107" mass="12005">MSSSSRLVNQHLSGKIFRRCSYAPLKKIELVNPQASANVPGTYLTPRLLLVVPILHSTVNPFCCRFADVFGIIFLLVTKFDQDCHSTVKSFLLNDCTVTRSSIIYKL</sequence>
<dbReference type="EMBL" id="JAHRIQ010036411">
    <property type="protein sequence ID" value="MEQ2233021.1"/>
    <property type="molecule type" value="Genomic_DNA"/>
</dbReference>